<keyword evidence="1" id="KW-1133">Transmembrane helix</keyword>
<dbReference type="EMBL" id="FN649749">
    <property type="protein sequence ID" value="CBJ33106.1"/>
    <property type="molecule type" value="Genomic_DNA"/>
</dbReference>
<keyword evidence="3" id="KW-1185">Reference proteome</keyword>
<feature type="transmembrane region" description="Helical" evidence="1">
    <location>
        <begin position="6"/>
        <end position="30"/>
    </location>
</feature>
<evidence type="ECO:0000256" key="1">
    <source>
        <dbReference type="SAM" id="Phobius"/>
    </source>
</evidence>
<evidence type="ECO:0000313" key="3">
    <source>
        <dbReference type="Proteomes" id="UP000002630"/>
    </source>
</evidence>
<evidence type="ECO:0000313" key="2">
    <source>
        <dbReference type="EMBL" id="CBJ33106.1"/>
    </source>
</evidence>
<keyword evidence="1" id="KW-0812">Transmembrane</keyword>
<accession>D7G0Z6</accession>
<protein>
    <submittedName>
        <fullName evidence="2">Uncharacterized protein</fullName>
    </submittedName>
</protein>
<gene>
    <name evidence="2" type="ORF">Esi_0420_0012</name>
</gene>
<reference evidence="2 3" key="1">
    <citation type="journal article" date="2010" name="Nature">
        <title>The Ectocarpus genome and the independent evolution of multicellularity in brown algae.</title>
        <authorList>
            <person name="Cock J.M."/>
            <person name="Sterck L."/>
            <person name="Rouze P."/>
            <person name="Scornet D."/>
            <person name="Allen A.E."/>
            <person name="Amoutzias G."/>
            <person name="Anthouard V."/>
            <person name="Artiguenave F."/>
            <person name="Aury J.M."/>
            <person name="Badger J.H."/>
            <person name="Beszteri B."/>
            <person name="Billiau K."/>
            <person name="Bonnet E."/>
            <person name="Bothwell J.H."/>
            <person name="Bowler C."/>
            <person name="Boyen C."/>
            <person name="Brownlee C."/>
            <person name="Carrano C.J."/>
            <person name="Charrier B."/>
            <person name="Cho G.Y."/>
            <person name="Coelho S.M."/>
            <person name="Collen J."/>
            <person name="Corre E."/>
            <person name="Da Silva C."/>
            <person name="Delage L."/>
            <person name="Delaroque N."/>
            <person name="Dittami S.M."/>
            <person name="Doulbeau S."/>
            <person name="Elias M."/>
            <person name="Farnham G."/>
            <person name="Gachon C.M."/>
            <person name="Gschloessl B."/>
            <person name="Heesch S."/>
            <person name="Jabbari K."/>
            <person name="Jubin C."/>
            <person name="Kawai H."/>
            <person name="Kimura K."/>
            <person name="Kloareg B."/>
            <person name="Kupper F.C."/>
            <person name="Lang D."/>
            <person name="Le Bail A."/>
            <person name="Leblanc C."/>
            <person name="Lerouge P."/>
            <person name="Lohr M."/>
            <person name="Lopez P.J."/>
            <person name="Martens C."/>
            <person name="Maumus F."/>
            <person name="Michel G."/>
            <person name="Miranda-Saavedra D."/>
            <person name="Morales J."/>
            <person name="Moreau H."/>
            <person name="Motomura T."/>
            <person name="Nagasato C."/>
            <person name="Napoli C.A."/>
            <person name="Nelson D.R."/>
            <person name="Nyvall-Collen P."/>
            <person name="Peters A.F."/>
            <person name="Pommier C."/>
            <person name="Potin P."/>
            <person name="Poulain J."/>
            <person name="Quesneville H."/>
            <person name="Read B."/>
            <person name="Rensing S.A."/>
            <person name="Ritter A."/>
            <person name="Rousvoal S."/>
            <person name="Samanta M."/>
            <person name="Samson G."/>
            <person name="Schroeder D.C."/>
            <person name="Segurens B."/>
            <person name="Strittmatter M."/>
            <person name="Tonon T."/>
            <person name="Tregear J.W."/>
            <person name="Valentin K."/>
            <person name="von Dassow P."/>
            <person name="Yamagishi T."/>
            <person name="Van de Peer Y."/>
            <person name="Wincker P."/>
        </authorList>
    </citation>
    <scope>NUCLEOTIDE SEQUENCE [LARGE SCALE GENOMIC DNA]</scope>
    <source>
        <strain evidence="3">Ec32 / CCAP1310/4</strain>
    </source>
</reference>
<organism evidence="2 3">
    <name type="scientific">Ectocarpus siliculosus</name>
    <name type="common">Brown alga</name>
    <name type="synonym">Conferva siliculosa</name>
    <dbReference type="NCBI Taxonomy" id="2880"/>
    <lineage>
        <taxon>Eukaryota</taxon>
        <taxon>Sar</taxon>
        <taxon>Stramenopiles</taxon>
        <taxon>Ochrophyta</taxon>
        <taxon>PX clade</taxon>
        <taxon>Phaeophyceae</taxon>
        <taxon>Ectocarpales</taxon>
        <taxon>Ectocarpaceae</taxon>
        <taxon>Ectocarpus</taxon>
    </lineage>
</organism>
<dbReference type="Proteomes" id="UP000002630">
    <property type="component" value="Linkage Group LG24"/>
</dbReference>
<dbReference type="InParanoid" id="D7G0Z6"/>
<name>D7G0Z6_ECTSI</name>
<keyword evidence="1" id="KW-0472">Membrane</keyword>
<proteinExistence type="predicted"/>
<dbReference type="EMBL" id="FN648620">
    <property type="protein sequence ID" value="CBJ33106.1"/>
    <property type="molecule type" value="Genomic_DNA"/>
</dbReference>
<dbReference type="AlphaFoldDB" id="D7G0Z6"/>
<sequence length="53" mass="5758">MSVPWPHVVLFASVIMIMSCGSLPGCCVVIDKARRGREGNPPFDVLHVISTCM</sequence>